<accession>A0A2I1HU34</accession>
<dbReference type="EMBL" id="LLXI01007031">
    <property type="protein sequence ID" value="PKY62391.1"/>
    <property type="molecule type" value="Genomic_DNA"/>
</dbReference>
<dbReference type="Proteomes" id="UP000234323">
    <property type="component" value="Unassembled WGS sequence"/>
</dbReference>
<reference evidence="1 2" key="1">
    <citation type="submission" date="2015-10" db="EMBL/GenBank/DDBJ databases">
        <title>Genome analyses suggest a sexual origin of heterokaryosis in a supposedly ancient asexual fungus.</title>
        <authorList>
            <person name="Ropars J."/>
            <person name="Sedzielewska K."/>
            <person name="Noel J."/>
            <person name="Charron P."/>
            <person name="Farinelli L."/>
            <person name="Marton T."/>
            <person name="Kruger M."/>
            <person name="Pelin A."/>
            <person name="Brachmann A."/>
            <person name="Corradi N."/>
        </authorList>
    </citation>
    <scope>NUCLEOTIDE SEQUENCE [LARGE SCALE GENOMIC DNA]</scope>
    <source>
        <strain evidence="1 2">A4</strain>
    </source>
</reference>
<proteinExistence type="predicted"/>
<evidence type="ECO:0000313" key="1">
    <source>
        <dbReference type="EMBL" id="PKY62391.1"/>
    </source>
</evidence>
<name>A0A2I1HU34_9GLOM</name>
<protein>
    <submittedName>
        <fullName evidence="1">Uncharacterized protein</fullName>
    </submittedName>
</protein>
<dbReference type="AlphaFoldDB" id="A0A2I1HU34"/>
<sequence length="87" mass="9950">ASINPKAQLDLNTLLLQLKALPSVGFSSLQNYSDSLTFTGLWFLRGFIPRDLSLLFTSNSGLSRRAASQIILRNYLKLHREIYHQLW</sequence>
<comment type="caution">
    <text evidence="1">The sequence shown here is derived from an EMBL/GenBank/DDBJ whole genome shotgun (WGS) entry which is preliminary data.</text>
</comment>
<keyword evidence="2" id="KW-1185">Reference proteome</keyword>
<evidence type="ECO:0000313" key="2">
    <source>
        <dbReference type="Proteomes" id="UP000234323"/>
    </source>
</evidence>
<feature type="non-terminal residue" evidence="1">
    <location>
        <position position="1"/>
    </location>
</feature>
<organism evidence="1 2">
    <name type="scientific">Rhizophagus irregularis</name>
    <dbReference type="NCBI Taxonomy" id="588596"/>
    <lineage>
        <taxon>Eukaryota</taxon>
        <taxon>Fungi</taxon>
        <taxon>Fungi incertae sedis</taxon>
        <taxon>Mucoromycota</taxon>
        <taxon>Glomeromycotina</taxon>
        <taxon>Glomeromycetes</taxon>
        <taxon>Glomerales</taxon>
        <taxon>Glomeraceae</taxon>
        <taxon>Rhizophagus</taxon>
    </lineage>
</organism>
<gene>
    <name evidence="1" type="ORF">RhiirA4_488791</name>
</gene>